<keyword evidence="1" id="KW-0521">NADP</keyword>
<accession>A0A0W0V7X2</accession>
<dbReference type="SUPFAM" id="SSF50129">
    <property type="entry name" value="GroES-like"/>
    <property type="match status" value="1"/>
</dbReference>
<dbReference type="SMART" id="SM00829">
    <property type="entry name" value="PKS_ER"/>
    <property type="match status" value="1"/>
</dbReference>
<dbReference type="STRING" id="456.Ljor_0541"/>
<dbReference type="OrthoDB" id="9785812at2"/>
<keyword evidence="5" id="KW-1185">Reference proteome</keyword>
<dbReference type="InterPro" id="IPR011032">
    <property type="entry name" value="GroES-like_sf"/>
</dbReference>
<reference evidence="4 5" key="1">
    <citation type="submission" date="2015-11" db="EMBL/GenBank/DDBJ databases">
        <title>Genomic analysis of 38 Legionella species identifies large and diverse effector repertoires.</title>
        <authorList>
            <person name="Burstein D."/>
            <person name="Amaro F."/>
            <person name="Zusman T."/>
            <person name="Lifshitz Z."/>
            <person name="Cohen O."/>
            <person name="Gilbert J.A."/>
            <person name="Pupko T."/>
            <person name="Shuman H.A."/>
            <person name="Segal G."/>
        </authorList>
    </citation>
    <scope>NUCLEOTIDE SEQUENCE [LARGE SCALE GENOMIC DNA]</scope>
    <source>
        <strain evidence="4 5">BL-540</strain>
    </source>
</reference>
<dbReference type="PANTHER" id="PTHR44154">
    <property type="entry name" value="QUINONE OXIDOREDUCTASE"/>
    <property type="match status" value="1"/>
</dbReference>
<name>A0A0W0V7X2_9GAMM</name>
<dbReference type="InterPro" id="IPR051603">
    <property type="entry name" value="Zinc-ADH_QOR/CCCR"/>
</dbReference>
<comment type="caution">
    <text evidence="4">The sequence shown here is derived from an EMBL/GenBank/DDBJ whole genome shotgun (WGS) entry which is preliminary data.</text>
</comment>
<comment type="similarity">
    <text evidence="2">Belongs to the zinc-containing alcohol dehydrogenase family. Quinone oxidoreductase subfamily.</text>
</comment>
<sequence length="335" mass="37010">MKAIGYQDSLPIENEHSLLDIELPRPKASGRDVLVEVRAIAVNPVDTKVRLREQPSSGQYRVLGWDAAGVVKEVGEHVIFFQPGDEVWYAGDITRPGCNSEFHLVDERIVGRKPKQVSFEEAAALPLTSITSWELLFDRLGVTASEKGSLLITGAAGGVGSILVQLAKQLTTLTIIGTASREESKQWALQQGAHYVINHSQPMKEQLNSIGIGEVDYVASLTHTDAHAQELVNCLKPQAKLALIDDPEQLDIRIFKAKSISIHWEMMYTRSMFKTADMVRQHHILNEVSHLVDVGLIKTTIQENFGPINAQNLRKAHKLLESGQSRGKIVLSGFA</sequence>
<dbReference type="GO" id="GO:0016491">
    <property type="term" value="F:oxidoreductase activity"/>
    <property type="evidence" value="ECO:0007669"/>
    <property type="project" value="UniProtKB-KW"/>
</dbReference>
<protein>
    <recommendedName>
        <fullName evidence="2">Zinc-type alcohol dehydrogenase-like protein</fullName>
    </recommendedName>
</protein>
<dbReference type="NCBIfam" id="TIGR02817">
    <property type="entry name" value="adh_fam_1"/>
    <property type="match status" value="1"/>
</dbReference>
<dbReference type="GO" id="GO:0008270">
    <property type="term" value="F:zinc ion binding"/>
    <property type="evidence" value="ECO:0007669"/>
    <property type="project" value="InterPro"/>
</dbReference>
<dbReference type="EMBL" id="LNYJ01000011">
    <property type="protein sequence ID" value="KTD16235.1"/>
    <property type="molecule type" value="Genomic_DNA"/>
</dbReference>
<dbReference type="InterPro" id="IPR020843">
    <property type="entry name" value="ER"/>
</dbReference>
<dbReference type="PANTHER" id="PTHR44154:SF1">
    <property type="entry name" value="QUINONE OXIDOREDUCTASE"/>
    <property type="match status" value="1"/>
</dbReference>
<dbReference type="PATRIC" id="fig|456.5.peg.571"/>
<dbReference type="Gene3D" id="3.90.180.10">
    <property type="entry name" value="Medium-chain alcohol dehydrogenases, catalytic domain"/>
    <property type="match status" value="1"/>
</dbReference>
<keyword evidence="2" id="KW-0560">Oxidoreductase</keyword>
<gene>
    <name evidence="4" type="ORF">Ljor_0541</name>
</gene>
<dbReference type="SUPFAM" id="SSF51735">
    <property type="entry name" value="NAD(P)-binding Rossmann-fold domains"/>
    <property type="match status" value="1"/>
</dbReference>
<dbReference type="RefSeq" id="WP_058470107.1">
    <property type="nucleotide sequence ID" value="NZ_CAAAIC010000004.1"/>
</dbReference>
<dbReference type="Gene3D" id="3.40.50.720">
    <property type="entry name" value="NAD(P)-binding Rossmann-like Domain"/>
    <property type="match status" value="1"/>
</dbReference>
<dbReference type="Pfam" id="PF08240">
    <property type="entry name" value="ADH_N"/>
    <property type="match status" value="1"/>
</dbReference>
<dbReference type="CDD" id="cd08252">
    <property type="entry name" value="AL_MDR"/>
    <property type="match status" value="1"/>
</dbReference>
<dbReference type="Pfam" id="PF13602">
    <property type="entry name" value="ADH_zinc_N_2"/>
    <property type="match status" value="1"/>
</dbReference>
<evidence type="ECO:0000313" key="5">
    <source>
        <dbReference type="Proteomes" id="UP000055035"/>
    </source>
</evidence>
<keyword evidence="2" id="KW-0479">Metal-binding</keyword>
<proteinExistence type="inferred from homology"/>
<keyword evidence="2" id="KW-0862">Zinc</keyword>
<dbReference type="InterPro" id="IPR036291">
    <property type="entry name" value="NAD(P)-bd_dom_sf"/>
</dbReference>
<evidence type="ECO:0000313" key="4">
    <source>
        <dbReference type="EMBL" id="KTD16235.1"/>
    </source>
</evidence>
<evidence type="ECO:0000259" key="3">
    <source>
        <dbReference type="SMART" id="SM00829"/>
    </source>
</evidence>
<feature type="domain" description="Enoyl reductase (ER)" evidence="3">
    <location>
        <begin position="16"/>
        <end position="331"/>
    </location>
</feature>
<organism evidence="4 5">
    <name type="scientific">Legionella jordanis</name>
    <dbReference type="NCBI Taxonomy" id="456"/>
    <lineage>
        <taxon>Bacteria</taxon>
        <taxon>Pseudomonadati</taxon>
        <taxon>Pseudomonadota</taxon>
        <taxon>Gammaproteobacteria</taxon>
        <taxon>Legionellales</taxon>
        <taxon>Legionellaceae</taxon>
        <taxon>Legionella</taxon>
    </lineage>
</organism>
<dbReference type="Proteomes" id="UP000055035">
    <property type="component" value="Unassembled WGS sequence"/>
</dbReference>
<dbReference type="InterPro" id="IPR013154">
    <property type="entry name" value="ADH-like_N"/>
</dbReference>
<dbReference type="AlphaFoldDB" id="A0A0W0V7X2"/>
<dbReference type="InterPro" id="IPR014182">
    <property type="entry name" value="ADH_Zn_typ-1"/>
</dbReference>
<evidence type="ECO:0000256" key="1">
    <source>
        <dbReference type="ARBA" id="ARBA00022857"/>
    </source>
</evidence>
<evidence type="ECO:0000256" key="2">
    <source>
        <dbReference type="RuleBase" id="RU364000"/>
    </source>
</evidence>